<evidence type="ECO:0008006" key="5">
    <source>
        <dbReference type="Google" id="ProtNLM"/>
    </source>
</evidence>
<reference evidence="3 4" key="1">
    <citation type="submission" date="2019-06" db="EMBL/GenBank/DDBJ databases">
        <title>Sequencing the genomes of 1000 actinobacteria strains.</title>
        <authorList>
            <person name="Klenk H.-P."/>
        </authorList>
    </citation>
    <scope>NUCLEOTIDE SEQUENCE [LARGE SCALE GENOMIC DNA]</scope>
    <source>
        <strain evidence="3 4">DSM 45456</strain>
    </source>
</reference>
<feature type="region of interest" description="Disordered" evidence="1">
    <location>
        <begin position="285"/>
        <end position="313"/>
    </location>
</feature>
<organism evidence="3 4">
    <name type="scientific">Saccharothrix saharensis</name>
    <dbReference type="NCBI Taxonomy" id="571190"/>
    <lineage>
        <taxon>Bacteria</taxon>
        <taxon>Bacillati</taxon>
        <taxon>Actinomycetota</taxon>
        <taxon>Actinomycetes</taxon>
        <taxon>Pseudonocardiales</taxon>
        <taxon>Pseudonocardiaceae</taxon>
        <taxon>Saccharothrix</taxon>
    </lineage>
</organism>
<dbReference type="AlphaFoldDB" id="A0A543JNN8"/>
<keyword evidence="2" id="KW-0812">Transmembrane</keyword>
<comment type="caution">
    <text evidence="3">The sequence shown here is derived from an EMBL/GenBank/DDBJ whole genome shotgun (WGS) entry which is preliminary data.</text>
</comment>
<gene>
    <name evidence="3" type="ORF">FHX81_6913</name>
</gene>
<dbReference type="Proteomes" id="UP000316628">
    <property type="component" value="Unassembled WGS sequence"/>
</dbReference>
<evidence type="ECO:0000313" key="4">
    <source>
        <dbReference type="Proteomes" id="UP000316628"/>
    </source>
</evidence>
<sequence>MTTNGTSEYAEFQGFNPLGELGTWRLRELGPRPNPDSLLRVDLVELADHRRAERKRLPVGVHGEADWALAEAQLDNEIRALVRLATRYPNDYPAELPRLIAYNFDVSDPFVLMEVVTGDNGDEAHRMRTLLTQDRRRFQLGMYRALAALHAVDLVHGAIRLSSIRWADDRFQLVGFEHSSGRGEVPRSRPVTVGYRERQADPADDVRDAGRAVHEMITGARRRNRPPTQDGPLDDVLPGLDGVFEPDPARRPTAVVVLAALNSTAPLPDPLDVDEALRAGWDQFDREHPRPQPVPPPRADPPTPPSAPPPPVARHGLRRRFLLPALIGAVVLGAAVVVGVLSWMEVL</sequence>
<name>A0A543JNN8_9PSEU</name>
<keyword evidence="2" id="KW-1133">Transmembrane helix</keyword>
<evidence type="ECO:0000256" key="1">
    <source>
        <dbReference type="SAM" id="MobiDB-lite"/>
    </source>
</evidence>
<feature type="compositionally biased region" description="Low complexity" evidence="1">
    <location>
        <begin position="230"/>
        <end position="243"/>
    </location>
</feature>
<accession>A0A543JNN8</accession>
<dbReference type="OrthoDB" id="4028076at2"/>
<feature type="region of interest" description="Disordered" evidence="1">
    <location>
        <begin position="217"/>
        <end position="245"/>
    </location>
</feature>
<keyword evidence="2" id="KW-0472">Membrane</keyword>
<dbReference type="Gene3D" id="1.10.510.10">
    <property type="entry name" value="Transferase(Phosphotransferase) domain 1"/>
    <property type="match status" value="1"/>
</dbReference>
<protein>
    <recommendedName>
        <fullName evidence="5">Protein kinase domain-containing protein</fullName>
    </recommendedName>
</protein>
<dbReference type="EMBL" id="VFPP01000001">
    <property type="protein sequence ID" value="TQM84467.1"/>
    <property type="molecule type" value="Genomic_DNA"/>
</dbReference>
<dbReference type="InterPro" id="IPR011009">
    <property type="entry name" value="Kinase-like_dom_sf"/>
</dbReference>
<feature type="transmembrane region" description="Helical" evidence="2">
    <location>
        <begin position="321"/>
        <end position="344"/>
    </location>
</feature>
<feature type="compositionally biased region" description="Pro residues" evidence="1">
    <location>
        <begin position="291"/>
        <end position="312"/>
    </location>
</feature>
<dbReference type="RefSeq" id="WP_141982645.1">
    <property type="nucleotide sequence ID" value="NZ_VFPP01000001.1"/>
</dbReference>
<keyword evidence="4" id="KW-1185">Reference proteome</keyword>
<evidence type="ECO:0000313" key="3">
    <source>
        <dbReference type="EMBL" id="TQM84467.1"/>
    </source>
</evidence>
<evidence type="ECO:0000256" key="2">
    <source>
        <dbReference type="SAM" id="Phobius"/>
    </source>
</evidence>
<proteinExistence type="predicted"/>
<dbReference type="SUPFAM" id="SSF56112">
    <property type="entry name" value="Protein kinase-like (PK-like)"/>
    <property type="match status" value="1"/>
</dbReference>